<dbReference type="Proteomes" id="UP001566132">
    <property type="component" value="Unassembled WGS sequence"/>
</dbReference>
<organism evidence="6 7">
    <name type="scientific">Hypothenemus hampei</name>
    <name type="common">Coffee berry borer</name>
    <dbReference type="NCBI Taxonomy" id="57062"/>
    <lineage>
        <taxon>Eukaryota</taxon>
        <taxon>Metazoa</taxon>
        <taxon>Ecdysozoa</taxon>
        <taxon>Arthropoda</taxon>
        <taxon>Hexapoda</taxon>
        <taxon>Insecta</taxon>
        <taxon>Pterygota</taxon>
        <taxon>Neoptera</taxon>
        <taxon>Endopterygota</taxon>
        <taxon>Coleoptera</taxon>
        <taxon>Polyphaga</taxon>
        <taxon>Cucujiformia</taxon>
        <taxon>Curculionidae</taxon>
        <taxon>Scolytinae</taxon>
        <taxon>Hypothenemus</taxon>
    </lineage>
</organism>
<keyword evidence="7" id="KW-1185">Reference proteome</keyword>
<feature type="transmembrane region" description="Helical" evidence="5">
    <location>
        <begin position="330"/>
        <end position="353"/>
    </location>
</feature>
<feature type="transmembrane region" description="Helical" evidence="5">
    <location>
        <begin position="302"/>
        <end position="324"/>
    </location>
</feature>
<evidence type="ECO:0008006" key="8">
    <source>
        <dbReference type="Google" id="ProtNLM"/>
    </source>
</evidence>
<dbReference type="PANTHER" id="PTHR10924">
    <property type="entry name" value="MAJOR FACILITATOR SUPERFAMILY PROTEIN-RELATED"/>
    <property type="match status" value="1"/>
</dbReference>
<dbReference type="PANTHER" id="PTHR10924:SF4">
    <property type="entry name" value="GH15861P"/>
    <property type="match status" value="1"/>
</dbReference>
<feature type="transmembrane region" description="Helical" evidence="5">
    <location>
        <begin position="362"/>
        <end position="383"/>
    </location>
</feature>
<comment type="subcellular location">
    <subcellularLocation>
        <location evidence="1">Membrane</location>
        <topology evidence="1">Multi-pass membrane protein</topology>
    </subcellularLocation>
</comment>
<feature type="transmembrane region" description="Helical" evidence="5">
    <location>
        <begin position="142"/>
        <end position="165"/>
    </location>
</feature>
<dbReference type="EMBL" id="JBDJPC010000005">
    <property type="protein sequence ID" value="KAL1500912.1"/>
    <property type="molecule type" value="Genomic_DNA"/>
</dbReference>
<sequence>MQNEQIHVYKYRWIILFIFNLVSIQNFSQLLQFSIITDTISKFYNVQSYWVDATSLIFFLVYILFFYPICYFVDRYSLKISVGVAICLTVTGNLLKLLASTPSRFWLILLAQFPVAIAQVQLSSLPTKLATTWFGSEEVSTACAVVVFGMQLGTALGCIQSSYVVSSDSDTEIKSQLLKMFIYQASIGGAILLLVIVCFRTKPILPPSQSQLNLNERIDGNFLTTMKLALKNKDFWFISLSLGTANGIWNSFGVIFNSVYIIYFPDNERDAGVIALLAIVAGGCIGSMVFGFILDKTHKFKVVGLVVLSMSALLTIAVGLSLILESRVAAFIIIPIFGFFIAPVLIIGFEYLVEVTYPLPEVYGASAFNAAYFTLAILATLIFEGVLIFFGYAWTVGVTVVLLVGSVVVLSFTSNDLKRRAANLENKNLQIQ</sequence>
<keyword evidence="2 5" id="KW-0812">Transmembrane</keyword>
<gene>
    <name evidence="6" type="ORF">ABEB36_006331</name>
</gene>
<evidence type="ECO:0000256" key="1">
    <source>
        <dbReference type="ARBA" id="ARBA00004141"/>
    </source>
</evidence>
<keyword evidence="4 5" id="KW-0472">Membrane</keyword>
<reference evidence="6 7" key="1">
    <citation type="submission" date="2024-05" db="EMBL/GenBank/DDBJ databases">
        <title>Genetic variation in Jamaican populations of the coffee berry borer (Hypothenemus hampei).</title>
        <authorList>
            <person name="Errbii M."/>
            <person name="Myrie A."/>
        </authorList>
    </citation>
    <scope>NUCLEOTIDE SEQUENCE [LARGE SCALE GENOMIC DNA]</scope>
    <source>
        <strain evidence="6">JA-Hopewell-2020-01-JO</strain>
        <tissue evidence="6">Whole body</tissue>
    </source>
</reference>
<comment type="caution">
    <text evidence="6">The sequence shown here is derived from an EMBL/GenBank/DDBJ whole genome shotgun (WGS) entry which is preliminary data.</text>
</comment>
<dbReference type="GO" id="GO:0016020">
    <property type="term" value="C:membrane"/>
    <property type="evidence" value="ECO:0007669"/>
    <property type="project" value="UniProtKB-SubCell"/>
</dbReference>
<dbReference type="Pfam" id="PF07690">
    <property type="entry name" value="MFS_1"/>
    <property type="match status" value="1"/>
</dbReference>
<feature type="transmembrane region" description="Helical" evidence="5">
    <location>
        <begin position="235"/>
        <end position="262"/>
    </location>
</feature>
<evidence type="ECO:0000256" key="2">
    <source>
        <dbReference type="ARBA" id="ARBA00022692"/>
    </source>
</evidence>
<dbReference type="InterPro" id="IPR036259">
    <property type="entry name" value="MFS_trans_sf"/>
</dbReference>
<dbReference type="Gene3D" id="1.20.1250.20">
    <property type="entry name" value="MFS general substrate transporter like domains"/>
    <property type="match status" value="2"/>
</dbReference>
<dbReference type="InterPro" id="IPR011701">
    <property type="entry name" value="MFS"/>
</dbReference>
<feature type="transmembrane region" description="Helical" evidence="5">
    <location>
        <begin position="12"/>
        <end position="36"/>
    </location>
</feature>
<proteinExistence type="predicted"/>
<evidence type="ECO:0000256" key="3">
    <source>
        <dbReference type="ARBA" id="ARBA00022989"/>
    </source>
</evidence>
<keyword evidence="3 5" id="KW-1133">Transmembrane helix</keyword>
<evidence type="ECO:0000256" key="4">
    <source>
        <dbReference type="ARBA" id="ARBA00023136"/>
    </source>
</evidence>
<feature type="transmembrane region" description="Helical" evidence="5">
    <location>
        <begin position="177"/>
        <end position="199"/>
    </location>
</feature>
<dbReference type="InterPro" id="IPR049680">
    <property type="entry name" value="FLVCR1-2_SLC49-like"/>
</dbReference>
<feature type="transmembrane region" description="Helical" evidence="5">
    <location>
        <begin position="389"/>
        <end position="412"/>
    </location>
</feature>
<name>A0ABD1EQ75_HYPHA</name>
<dbReference type="AlphaFoldDB" id="A0ABD1EQ75"/>
<feature type="transmembrane region" description="Helical" evidence="5">
    <location>
        <begin position="274"/>
        <end position="295"/>
    </location>
</feature>
<dbReference type="SUPFAM" id="SSF103473">
    <property type="entry name" value="MFS general substrate transporter"/>
    <property type="match status" value="1"/>
</dbReference>
<protein>
    <recommendedName>
        <fullName evidence="8">Major facilitator superfamily (MFS) profile domain-containing protein</fullName>
    </recommendedName>
</protein>
<evidence type="ECO:0000313" key="7">
    <source>
        <dbReference type="Proteomes" id="UP001566132"/>
    </source>
</evidence>
<feature type="transmembrane region" description="Helical" evidence="5">
    <location>
        <begin position="56"/>
        <end position="73"/>
    </location>
</feature>
<accession>A0ABD1EQ75</accession>
<evidence type="ECO:0000313" key="6">
    <source>
        <dbReference type="EMBL" id="KAL1500912.1"/>
    </source>
</evidence>
<evidence type="ECO:0000256" key="5">
    <source>
        <dbReference type="SAM" id="Phobius"/>
    </source>
</evidence>